<comment type="caution">
    <text evidence="1">The sequence shown here is derived from an EMBL/GenBank/DDBJ whole genome shotgun (WGS) entry which is preliminary data.</text>
</comment>
<evidence type="ECO:0000313" key="1">
    <source>
        <dbReference type="EMBL" id="KAK8504102.1"/>
    </source>
</evidence>
<proteinExistence type="predicted"/>
<sequence>MGCWCGVNGNDDMVREGGGGQRGARWIGWLWGEGLKVLDVLGSGCQGSVIELDWLDGGLVKGPVGAGSGGLRMVRWKAR</sequence>
<keyword evidence="2" id="KW-1185">Reference proteome</keyword>
<dbReference type="EMBL" id="JBBPBM010000145">
    <property type="protein sequence ID" value="KAK8504102.1"/>
    <property type="molecule type" value="Genomic_DNA"/>
</dbReference>
<gene>
    <name evidence="1" type="ORF">V6N12_005642</name>
</gene>
<protein>
    <submittedName>
        <fullName evidence="1">Uncharacterized protein</fullName>
    </submittedName>
</protein>
<organism evidence="1 2">
    <name type="scientific">Hibiscus sabdariffa</name>
    <name type="common">roselle</name>
    <dbReference type="NCBI Taxonomy" id="183260"/>
    <lineage>
        <taxon>Eukaryota</taxon>
        <taxon>Viridiplantae</taxon>
        <taxon>Streptophyta</taxon>
        <taxon>Embryophyta</taxon>
        <taxon>Tracheophyta</taxon>
        <taxon>Spermatophyta</taxon>
        <taxon>Magnoliopsida</taxon>
        <taxon>eudicotyledons</taxon>
        <taxon>Gunneridae</taxon>
        <taxon>Pentapetalae</taxon>
        <taxon>rosids</taxon>
        <taxon>malvids</taxon>
        <taxon>Malvales</taxon>
        <taxon>Malvaceae</taxon>
        <taxon>Malvoideae</taxon>
        <taxon>Hibiscus</taxon>
    </lineage>
</organism>
<dbReference type="Proteomes" id="UP001472677">
    <property type="component" value="Unassembled WGS sequence"/>
</dbReference>
<evidence type="ECO:0000313" key="2">
    <source>
        <dbReference type="Proteomes" id="UP001472677"/>
    </source>
</evidence>
<accession>A0ABR2BB72</accession>
<reference evidence="1 2" key="1">
    <citation type="journal article" date="2024" name="G3 (Bethesda)">
        <title>Genome assembly of Hibiscus sabdariffa L. provides insights into metabolisms of medicinal natural products.</title>
        <authorList>
            <person name="Kim T."/>
        </authorList>
    </citation>
    <scope>NUCLEOTIDE SEQUENCE [LARGE SCALE GENOMIC DNA]</scope>
    <source>
        <strain evidence="1">TK-2024</strain>
        <tissue evidence="1">Old leaves</tissue>
    </source>
</reference>
<name>A0ABR2BB72_9ROSI</name>